<organism evidence="1 2">
    <name type="scientific">Neoroseomonas lacus</name>
    <dbReference type="NCBI Taxonomy" id="287609"/>
    <lineage>
        <taxon>Bacteria</taxon>
        <taxon>Pseudomonadati</taxon>
        <taxon>Pseudomonadota</taxon>
        <taxon>Alphaproteobacteria</taxon>
        <taxon>Acetobacterales</taxon>
        <taxon>Acetobacteraceae</taxon>
        <taxon>Neoroseomonas</taxon>
    </lineage>
</organism>
<accession>A0A917L7F5</accession>
<protein>
    <submittedName>
        <fullName evidence="1">Uncharacterized protein</fullName>
    </submittedName>
</protein>
<evidence type="ECO:0000313" key="2">
    <source>
        <dbReference type="Proteomes" id="UP000661507"/>
    </source>
</evidence>
<keyword evidence="2" id="KW-1185">Reference proteome</keyword>
<comment type="caution">
    <text evidence="1">The sequence shown here is derived from an EMBL/GenBank/DDBJ whole genome shotgun (WGS) entry which is preliminary data.</text>
</comment>
<evidence type="ECO:0000313" key="1">
    <source>
        <dbReference type="EMBL" id="GGJ43231.1"/>
    </source>
</evidence>
<name>A0A917L7F5_9PROT</name>
<dbReference type="AlphaFoldDB" id="A0A917L7F5"/>
<reference evidence="1" key="2">
    <citation type="submission" date="2020-09" db="EMBL/GenBank/DDBJ databases">
        <authorList>
            <person name="Sun Q."/>
            <person name="Zhou Y."/>
        </authorList>
    </citation>
    <scope>NUCLEOTIDE SEQUENCE</scope>
    <source>
        <strain evidence="1">CGMCC 1.3617</strain>
    </source>
</reference>
<dbReference type="EMBL" id="BMKW01000025">
    <property type="protein sequence ID" value="GGJ43231.1"/>
    <property type="molecule type" value="Genomic_DNA"/>
</dbReference>
<reference evidence="1" key="1">
    <citation type="journal article" date="2014" name="Int. J. Syst. Evol. Microbiol.">
        <title>Complete genome sequence of Corynebacterium casei LMG S-19264T (=DSM 44701T), isolated from a smear-ripened cheese.</title>
        <authorList>
            <consortium name="US DOE Joint Genome Institute (JGI-PGF)"/>
            <person name="Walter F."/>
            <person name="Albersmeier A."/>
            <person name="Kalinowski J."/>
            <person name="Ruckert C."/>
        </authorList>
    </citation>
    <scope>NUCLEOTIDE SEQUENCE</scope>
    <source>
        <strain evidence="1">CGMCC 1.3617</strain>
    </source>
</reference>
<dbReference type="Proteomes" id="UP000661507">
    <property type="component" value="Unassembled WGS sequence"/>
</dbReference>
<gene>
    <name evidence="1" type="ORF">GCM10011320_58440</name>
</gene>
<sequence length="68" mass="6972">MGFDIGVRLGFNLGPPGYAACPVELGAAPGGSLFFCASVRTKGMRIVPPLSAGLRAEFSRQDAESGSL</sequence>
<proteinExistence type="predicted"/>